<feature type="domain" description="Methyltransferase" evidence="1">
    <location>
        <begin position="94"/>
        <end position="191"/>
    </location>
</feature>
<dbReference type="InterPro" id="IPR041698">
    <property type="entry name" value="Methyltransf_25"/>
</dbReference>
<gene>
    <name evidence="2" type="ORF">A4V09_07005</name>
</gene>
<dbReference type="STRING" id="1796616.A4V09_07005"/>
<accession>A0A1C7I7C9</accession>
<dbReference type="Pfam" id="PF13649">
    <property type="entry name" value="Methyltransf_25"/>
    <property type="match status" value="1"/>
</dbReference>
<organism evidence="2 3">
    <name type="scientific">Blautia pseudococcoides</name>
    <dbReference type="NCBI Taxonomy" id="1796616"/>
    <lineage>
        <taxon>Bacteria</taxon>
        <taxon>Bacillati</taxon>
        <taxon>Bacillota</taxon>
        <taxon>Clostridia</taxon>
        <taxon>Lachnospirales</taxon>
        <taxon>Lachnospiraceae</taxon>
        <taxon>Blautia</taxon>
    </lineage>
</organism>
<dbReference type="SUPFAM" id="SSF53335">
    <property type="entry name" value="S-adenosyl-L-methionine-dependent methyltransferases"/>
    <property type="match status" value="1"/>
</dbReference>
<name>A0A1C7I7C9_9FIRM</name>
<dbReference type="PANTHER" id="PTHR43591">
    <property type="entry name" value="METHYLTRANSFERASE"/>
    <property type="match status" value="1"/>
</dbReference>
<dbReference type="AlphaFoldDB" id="A0A1C7I7C9"/>
<dbReference type="KEGG" id="byl:A4V09_07005"/>
<dbReference type="EMBL" id="CP015405">
    <property type="protein sequence ID" value="ANU75536.2"/>
    <property type="molecule type" value="Genomic_DNA"/>
</dbReference>
<proteinExistence type="predicted"/>
<dbReference type="Gene3D" id="3.40.50.150">
    <property type="entry name" value="Vaccinia Virus protein VP39"/>
    <property type="match status" value="1"/>
</dbReference>
<dbReference type="GO" id="GO:0008168">
    <property type="term" value="F:methyltransferase activity"/>
    <property type="evidence" value="ECO:0007669"/>
    <property type="project" value="TreeGrafter"/>
</dbReference>
<evidence type="ECO:0000313" key="3">
    <source>
        <dbReference type="Proteomes" id="UP000092574"/>
    </source>
</evidence>
<evidence type="ECO:0000259" key="1">
    <source>
        <dbReference type="Pfam" id="PF13649"/>
    </source>
</evidence>
<dbReference type="PANTHER" id="PTHR43591:SF24">
    <property type="entry name" value="2-METHOXY-6-POLYPRENYL-1,4-BENZOQUINOL METHYLASE, MITOCHONDRIAL"/>
    <property type="match status" value="1"/>
</dbReference>
<keyword evidence="3" id="KW-1185">Reference proteome</keyword>
<dbReference type="InterPro" id="IPR029063">
    <property type="entry name" value="SAM-dependent_MTases_sf"/>
</dbReference>
<dbReference type="OrthoDB" id="9804872at2"/>
<protein>
    <recommendedName>
        <fullName evidence="1">Methyltransferase domain-containing protein</fullName>
    </recommendedName>
</protein>
<evidence type="ECO:0000313" key="2">
    <source>
        <dbReference type="EMBL" id="ANU75536.2"/>
    </source>
</evidence>
<reference evidence="2" key="1">
    <citation type="submission" date="2017-04" db="EMBL/GenBank/DDBJ databases">
        <title>Complete Genome Sequences of Twelve Strains of a Stable Defined Moderately Diverse Mouse Microbiota 2 (sDMDMm2).</title>
        <authorList>
            <person name="Uchimura Y."/>
            <person name="Wyss M."/>
            <person name="Brugiroux S."/>
            <person name="Limenitakis J.P."/>
            <person name="Stecher B."/>
            <person name="McCoy K.D."/>
            <person name="Macpherson A.J."/>
        </authorList>
    </citation>
    <scope>NUCLEOTIDE SEQUENCE</scope>
    <source>
        <strain evidence="2">YL58</strain>
    </source>
</reference>
<dbReference type="CDD" id="cd02440">
    <property type="entry name" value="AdoMet_MTases"/>
    <property type="match status" value="1"/>
</dbReference>
<dbReference type="Proteomes" id="UP000092574">
    <property type="component" value="Chromosome"/>
</dbReference>
<sequence>MGCVAVHADKFRFCQDFLSVIEQLDYFPITVCGIRTCIICPCKVANLWRKNNLKITHKILSKFYDLIDVFYFTSKGDNPRTAILNIIPNKNVKVLDMCCGTMSNGIRIAKKRKRAKVIGIDLSSNMLNIAKDKIRKDKVKNASIHKCDATNTEFENEKFDYVIIALVLHEIKMELANAMLKEAYRLLKNDGELIVLEWEKSSSIIKSIKFAPIKILEPKPFTSFFALDKKEYFSDNQFEIIQKYHCDYSCVYEMKKRVQ</sequence>